<evidence type="ECO:0000256" key="2">
    <source>
        <dbReference type="ARBA" id="ARBA00022676"/>
    </source>
</evidence>
<dbReference type="GO" id="GO:0016757">
    <property type="term" value="F:glycosyltransferase activity"/>
    <property type="evidence" value="ECO:0007669"/>
    <property type="project" value="UniProtKB-KW"/>
</dbReference>
<dbReference type="PANTHER" id="PTHR32044:SF80">
    <property type="entry name" value="XYLOGLUCAN GLYCOSYLTRANSFERASE 2-RELATED"/>
    <property type="match status" value="1"/>
</dbReference>
<dbReference type="Gene3D" id="3.90.550.10">
    <property type="entry name" value="Spore Coat Polysaccharide Biosynthesis Protein SpsA, Chain A"/>
    <property type="match status" value="1"/>
</dbReference>
<feature type="transmembrane region" description="Helical" evidence="9">
    <location>
        <begin position="338"/>
        <end position="358"/>
    </location>
</feature>
<evidence type="ECO:0000256" key="8">
    <source>
        <dbReference type="ARBA" id="ARBA00023316"/>
    </source>
</evidence>
<feature type="transmembrane region" description="Helical" evidence="9">
    <location>
        <begin position="6"/>
        <end position="28"/>
    </location>
</feature>
<dbReference type="GO" id="GO:0071555">
    <property type="term" value="P:cell wall organization"/>
    <property type="evidence" value="ECO:0007669"/>
    <property type="project" value="UniProtKB-KW"/>
</dbReference>
<organism evidence="10 11">
    <name type="scientific">Putridiphycobacter roseus</name>
    <dbReference type="NCBI Taxonomy" id="2219161"/>
    <lineage>
        <taxon>Bacteria</taxon>
        <taxon>Pseudomonadati</taxon>
        <taxon>Bacteroidota</taxon>
        <taxon>Flavobacteriia</taxon>
        <taxon>Flavobacteriales</taxon>
        <taxon>Crocinitomicaceae</taxon>
        <taxon>Putridiphycobacter</taxon>
    </lineage>
</organism>
<evidence type="ECO:0000256" key="7">
    <source>
        <dbReference type="ARBA" id="ARBA00023136"/>
    </source>
</evidence>
<evidence type="ECO:0000256" key="5">
    <source>
        <dbReference type="ARBA" id="ARBA00022989"/>
    </source>
</evidence>
<evidence type="ECO:0000256" key="4">
    <source>
        <dbReference type="ARBA" id="ARBA00022692"/>
    </source>
</evidence>
<evidence type="ECO:0000313" key="11">
    <source>
        <dbReference type="Proteomes" id="UP000249248"/>
    </source>
</evidence>
<dbReference type="Proteomes" id="UP000249248">
    <property type="component" value="Unassembled WGS sequence"/>
</dbReference>
<dbReference type="EMBL" id="QKSB01000002">
    <property type="protein sequence ID" value="PZE17938.1"/>
    <property type="molecule type" value="Genomic_DNA"/>
</dbReference>
<dbReference type="CDD" id="cd06437">
    <property type="entry name" value="CESA_CaSu_A2"/>
    <property type="match status" value="1"/>
</dbReference>
<reference evidence="10 11" key="1">
    <citation type="submission" date="2018-06" db="EMBL/GenBank/DDBJ databases">
        <title>The draft genome sequence of Crocinitomix sp. SM1701.</title>
        <authorList>
            <person name="Zhang X."/>
        </authorList>
    </citation>
    <scope>NUCLEOTIDE SEQUENCE [LARGE SCALE GENOMIC DNA]</scope>
    <source>
        <strain evidence="10 11">SM1701</strain>
    </source>
</reference>
<keyword evidence="3" id="KW-0808">Transferase</keyword>
<keyword evidence="11" id="KW-1185">Reference proteome</keyword>
<dbReference type="RefSeq" id="WP_111062089.1">
    <property type="nucleotide sequence ID" value="NZ_JBHUCU010000002.1"/>
</dbReference>
<keyword evidence="4 9" id="KW-0812">Transmembrane</keyword>
<dbReference type="PANTHER" id="PTHR32044">
    <property type="entry name" value="GLUCOMANNAN 4-BETA-MANNOSYLTRANSFERASE 9"/>
    <property type="match status" value="1"/>
</dbReference>
<dbReference type="FunFam" id="3.90.550.10:FF:000057">
    <property type="entry name" value="Glycosyltransferase-like protein, family 2"/>
    <property type="match status" value="1"/>
</dbReference>
<dbReference type="InterPro" id="IPR029044">
    <property type="entry name" value="Nucleotide-diphossugar_trans"/>
</dbReference>
<evidence type="ECO:0000256" key="3">
    <source>
        <dbReference type="ARBA" id="ARBA00022679"/>
    </source>
</evidence>
<evidence type="ECO:0000313" key="10">
    <source>
        <dbReference type="EMBL" id="PZE17938.1"/>
    </source>
</evidence>
<keyword evidence="5 9" id="KW-1133">Transmembrane helix</keyword>
<gene>
    <name evidence="10" type="ORF">DNU06_04785</name>
</gene>
<dbReference type="OrthoDB" id="9806824at2"/>
<keyword evidence="7 9" id="KW-0472">Membrane</keyword>
<evidence type="ECO:0000256" key="6">
    <source>
        <dbReference type="ARBA" id="ARBA00023034"/>
    </source>
</evidence>
<accession>A0A2W1NTA2</accession>
<dbReference type="Pfam" id="PF13641">
    <property type="entry name" value="Glyco_tranf_2_3"/>
    <property type="match status" value="1"/>
</dbReference>
<feature type="transmembrane region" description="Helical" evidence="9">
    <location>
        <begin position="458"/>
        <end position="479"/>
    </location>
</feature>
<keyword evidence="6" id="KW-0333">Golgi apparatus</keyword>
<protein>
    <submittedName>
        <fullName evidence="10">Uncharacterized protein</fullName>
    </submittedName>
</protein>
<feature type="transmembrane region" description="Helical" evidence="9">
    <location>
        <begin position="304"/>
        <end position="326"/>
    </location>
</feature>
<evidence type="ECO:0000256" key="9">
    <source>
        <dbReference type="SAM" id="Phobius"/>
    </source>
</evidence>
<name>A0A2W1NTA2_9FLAO</name>
<proteinExistence type="predicted"/>
<sequence>MSFIIILVFTLCMGFIFLYSLIQLNLVLNYKKAQKKTKPSPEKLTDLPIVTVQLPVYNEFYVIEALIDAVCQFDYPKDKLEIQVLDDSTDGTLEIIANKVKHYQALGFNIEQITRAERTGYKAGALKHGTAICKGEFIAIFDADFQPHPNFLMQTIPHFNKKNIGVVQTKWGYTNPDYSFLTQLQAFGLNAHFSIEQVGRSEKNHFINFNGTAGVWRKSCIMDAGGWEADTLTEDLDLSYRAQLKKWQFVYLEDVESPSELPIEINALKAQQYRWTKGAAECFKKNFSRVLHSKDTKLSTKVHALFHLLNSSVFLLIFFMGLISLPVIFAKQNLDNTIIIQISSIFMVSWLILGLFYYTSFRKNSHKSIGHFFINFFSFLAISMGLSLHNSIAVIEGYMGRKTPFVRTPKYNAAVLESGYENNLYRVKKMSPVTYLEGVLLIYFIFSLKIAFDYADYAMIPFLIFLIFGYGFVFFNSILHLNRSTKKKIIYEKTA</sequence>
<comment type="subcellular location">
    <subcellularLocation>
        <location evidence="1">Golgi apparatus membrane</location>
        <topology evidence="1">Multi-pass membrane protein</topology>
    </subcellularLocation>
</comment>
<evidence type="ECO:0000256" key="1">
    <source>
        <dbReference type="ARBA" id="ARBA00004653"/>
    </source>
</evidence>
<comment type="caution">
    <text evidence="10">The sequence shown here is derived from an EMBL/GenBank/DDBJ whole genome shotgun (WGS) entry which is preliminary data.</text>
</comment>
<keyword evidence="2" id="KW-0328">Glycosyltransferase</keyword>
<keyword evidence="8" id="KW-0961">Cell wall biogenesis/degradation</keyword>
<dbReference type="AlphaFoldDB" id="A0A2W1NTA2"/>
<dbReference type="SUPFAM" id="SSF53448">
    <property type="entry name" value="Nucleotide-diphospho-sugar transferases"/>
    <property type="match status" value="1"/>
</dbReference>